<proteinExistence type="predicted"/>
<reference evidence="2" key="1">
    <citation type="submission" date="2015-05" db="EMBL/GenBank/DDBJ databases">
        <authorList>
            <person name="Urmite Genomes"/>
        </authorList>
    </citation>
    <scope>NUCLEOTIDE SEQUENCE [LARGE SCALE GENOMIC DNA]</scope>
    <source>
        <strain evidence="2">LF1</strain>
    </source>
</reference>
<dbReference type="STRING" id="1499688.BN000_01957"/>
<gene>
    <name evidence="1" type="ORF">BN000_01957</name>
</gene>
<accession>A0A0U1NVI8</accession>
<dbReference type="EMBL" id="CVRB01000002">
    <property type="protein sequence ID" value="CRK82036.1"/>
    <property type="molecule type" value="Genomic_DNA"/>
</dbReference>
<evidence type="ECO:0000313" key="1">
    <source>
        <dbReference type="EMBL" id="CRK82036.1"/>
    </source>
</evidence>
<name>A0A0U1NVI8_9BACI</name>
<dbReference type="OrthoDB" id="2704004at2"/>
<evidence type="ECO:0000313" key="2">
    <source>
        <dbReference type="Proteomes" id="UP000199087"/>
    </source>
</evidence>
<dbReference type="RefSeq" id="WP_090633731.1">
    <property type="nucleotide sequence ID" value="NZ_CVRB01000002.1"/>
</dbReference>
<sequence length="120" mass="14104">MTTKDIENRVYSCAAQLLHEKGYLSPVDLLVKMERLTPKQVEDWRFNRITNLERVTIGNLSKLNKILSALRKYAQEQNLKPSITTYMSWGKGPKRRLRFSKTGSPYLERQYSTHYVLPKK</sequence>
<organism evidence="1 2">
    <name type="scientific">Neobacillus massiliamazoniensis</name>
    <dbReference type="NCBI Taxonomy" id="1499688"/>
    <lineage>
        <taxon>Bacteria</taxon>
        <taxon>Bacillati</taxon>
        <taxon>Bacillota</taxon>
        <taxon>Bacilli</taxon>
        <taxon>Bacillales</taxon>
        <taxon>Bacillaceae</taxon>
        <taxon>Neobacillus</taxon>
    </lineage>
</organism>
<keyword evidence="2" id="KW-1185">Reference proteome</keyword>
<dbReference type="AlphaFoldDB" id="A0A0U1NVI8"/>
<dbReference type="Proteomes" id="UP000199087">
    <property type="component" value="Unassembled WGS sequence"/>
</dbReference>
<protein>
    <submittedName>
        <fullName evidence="1">Uncharacterized protein</fullName>
    </submittedName>
</protein>